<keyword evidence="1" id="KW-1133">Transmembrane helix</keyword>
<dbReference type="InterPro" id="IPR051380">
    <property type="entry name" value="pH-response_reg_palI/RIM9"/>
</dbReference>
<dbReference type="AlphaFoldDB" id="A0AAD2Q5U8"/>
<evidence type="ECO:0000256" key="1">
    <source>
        <dbReference type="SAM" id="Phobius"/>
    </source>
</evidence>
<feature type="transmembrane region" description="Helical" evidence="1">
    <location>
        <begin position="148"/>
        <end position="175"/>
    </location>
</feature>
<evidence type="ECO:0000313" key="3">
    <source>
        <dbReference type="Proteomes" id="UP001295794"/>
    </source>
</evidence>
<dbReference type="InterPro" id="IPR009571">
    <property type="entry name" value="SUR7/Rim9-like_fungi"/>
</dbReference>
<feature type="transmembrane region" description="Helical" evidence="1">
    <location>
        <begin position="195"/>
        <end position="218"/>
    </location>
</feature>
<reference evidence="2" key="1">
    <citation type="submission" date="2023-11" db="EMBL/GenBank/DDBJ databases">
        <authorList>
            <person name="De Vega J J."/>
            <person name="De Vega J J."/>
        </authorList>
    </citation>
    <scope>NUCLEOTIDE SEQUENCE</scope>
</reference>
<dbReference type="GO" id="GO:0005886">
    <property type="term" value="C:plasma membrane"/>
    <property type="evidence" value="ECO:0007669"/>
    <property type="project" value="InterPro"/>
</dbReference>
<proteinExistence type="predicted"/>
<dbReference type="Proteomes" id="UP001295794">
    <property type="component" value="Unassembled WGS sequence"/>
</dbReference>
<dbReference type="PANTHER" id="PTHR28013:SF4">
    <property type="entry name" value="MARVEL DOMAIN-CONTAINING PROTEIN"/>
    <property type="match status" value="1"/>
</dbReference>
<gene>
    <name evidence="2" type="ORF">MYCIT1_LOCUS26466</name>
</gene>
<dbReference type="GO" id="GO:0035838">
    <property type="term" value="C:growing cell tip"/>
    <property type="evidence" value="ECO:0007669"/>
    <property type="project" value="TreeGrafter"/>
</dbReference>
<keyword evidence="1" id="KW-0472">Membrane</keyword>
<keyword evidence="1" id="KW-0812">Transmembrane</keyword>
<feature type="transmembrane region" description="Helical" evidence="1">
    <location>
        <begin position="115"/>
        <end position="136"/>
    </location>
</feature>
<name>A0AAD2Q5U8_9AGAR</name>
<comment type="caution">
    <text evidence="2">The sequence shown here is derived from an EMBL/GenBank/DDBJ whole genome shotgun (WGS) entry which is preliminary data.</text>
</comment>
<dbReference type="Pfam" id="PF06687">
    <property type="entry name" value="SUR7"/>
    <property type="match status" value="1"/>
</dbReference>
<accession>A0AAD2Q5U8</accession>
<dbReference type="EMBL" id="CAVNYO010000419">
    <property type="protein sequence ID" value="CAK5277452.1"/>
    <property type="molecule type" value="Genomic_DNA"/>
</dbReference>
<sequence>MIPFGFFTPFLLFVAFLLLLLVTLSVPIIKTIFLWRLSVGASSGLLNSSVADSVTFGVWGYCTTGASVSVVGIHHNTAAECSPHHLGYTFDGPVSQALHVSGIENTISRSLTGALALNIVVVVLTFITLLISLFMLRRGRNGTSRLPSLLALGAGLLTALLTTILFLIDVILVALVRNRVKKDTDGAVNLNWGNAVWMTLAATVLLWIATVGACAGVCGGNRRRVSENEKY</sequence>
<dbReference type="GO" id="GO:0032153">
    <property type="term" value="C:cell division site"/>
    <property type="evidence" value="ECO:0007669"/>
    <property type="project" value="TreeGrafter"/>
</dbReference>
<evidence type="ECO:0000313" key="2">
    <source>
        <dbReference type="EMBL" id="CAK5277452.1"/>
    </source>
</evidence>
<protein>
    <recommendedName>
        <fullName evidence="4">Pali-domain-containing protein</fullName>
    </recommendedName>
</protein>
<evidence type="ECO:0008006" key="4">
    <source>
        <dbReference type="Google" id="ProtNLM"/>
    </source>
</evidence>
<keyword evidence="3" id="KW-1185">Reference proteome</keyword>
<organism evidence="2 3">
    <name type="scientific">Mycena citricolor</name>
    <dbReference type="NCBI Taxonomy" id="2018698"/>
    <lineage>
        <taxon>Eukaryota</taxon>
        <taxon>Fungi</taxon>
        <taxon>Dikarya</taxon>
        <taxon>Basidiomycota</taxon>
        <taxon>Agaricomycotina</taxon>
        <taxon>Agaricomycetes</taxon>
        <taxon>Agaricomycetidae</taxon>
        <taxon>Agaricales</taxon>
        <taxon>Marasmiineae</taxon>
        <taxon>Mycenaceae</taxon>
        <taxon>Mycena</taxon>
    </lineage>
</organism>
<dbReference type="PANTHER" id="PTHR28013">
    <property type="entry name" value="PROTEIN DCV1-RELATED"/>
    <property type="match status" value="1"/>
</dbReference>